<keyword evidence="1" id="KW-1133">Transmembrane helix</keyword>
<reference evidence="2 3" key="1">
    <citation type="journal article" date="2017" name="Arch. Microbiol.">
        <title>Mariprofundus micogutta sp. nov., a novel iron-oxidizing zetaproteobacterium isolated from a deep-sea hydrothermal field at the Bayonnaise knoll of the Izu-Ogasawara arc, and a description of Mariprofundales ord. nov. and Zetaproteobacteria classis nov.</title>
        <authorList>
            <person name="Makita H."/>
            <person name="Tanaka E."/>
            <person name="Mitsunobu S."/>
            <person name="Miyazaki M."/>
            <person name="Nunoura T."/>
            <person name="Uematsu K."/>
            <person name="Takaki Y."/>
            <person name="Nishi S."/>
            <person name="Shimamura S."/>
            <person name="Takai K."/>
        </authorList>
    </citation>
    <scope>NUCLEOTIDE SEQUENCE [LARGE SCALE GENOMIC DNA]</scope>
    <source>
        <strain evidence="2 3">ET2</strain>
    </source>
</reference>
<sequence length="500" mass="56507">MQQILNRTGLEGRFFISLLTLALTIVTIWLLANGFISDSATERWATVIAALGAQEVVLENFTFLAPHLPLYLLVPFYYIPGLEDGGAPYLLSIIAAAFLLFLWAHHLREVELSQTRLAMLAVLVVIHPGFLWAATSGSHIALSMVAFYLLYRGFQHIISDHDIHSYISLAVTFVAFFFIDGSAVFIFVALIPLLVVIAPLRTIMVSPVGLYLIVGTPFAFAVATWAYLNWIFEGSFMHFIEHADSAFLGGMLYTNEYPWLLDYGGQFFKPLLAATGYLLIAYPVSVYLLLDTINNNYRFRASFVLLLHPLIAIAIATSQYYLTHPFEILALISAGLMAELTYVRMQTRREFFFLIVFMVVSVVGGWWLFIETANPQMTQWVQSLTGKHTADASKDGDLQVGLWLKNNRLPTLVYERSAFKVVAARGDAEGLVLSFSHDFKSAMRERHPNVRQIAVPEPHSISGRRDWINIRYPHLYDHGMDGFRLVYDNLGWRVYRKVSG</sequence>
<evidence type="ECO:0008006" key="4">
    <source>
        <dbReference type="Google" id="ProtNLM"/>
    </source>
</evidence>
<feature type="transmembrane region" description="Helical" evidence="1">
    <location>
        <begin position="351"/>
        <end position="369"/>
    </location>
</feature>
<feature type="transmembrane region" description="Helical" evidence="1">
    <location>
        <begin position="208"/>
        <end position="228"/>
    </location>
</feature>
<comment type="caution">
    <text evidence="2">The sequence shown here is derived from an EMBL/GenBank/DDBJ whole genome shotgun (WGS) entry which is preliminary data.</text>
</comment>
<name>A0A1L8CLR0_9PROT</name>
<dbReference type="AlphaFoldDB" id="A0A1L8CLR0"/>
<feature type="transmembrane region" description="Helical" evidence="1">
    <location>
        <begin position="328"/>
        <end position="344"/>
    </location>
</feature>
<dbReference type="EMBL" id="BDFD01000004">
    <property type="protein sequence ID" value="GAV19779.1"/>
    <property type="molecule type" value="Genomic_DNA"/>
</dbReference>
<evidence type="ECO:0000256" key="1">
    <source>
        <dbReference type="SAM" id="Phobius"/>
    </source>
</evidence>
<dbReference type="RefSeq" id="WP_227819333.1">
    <property type="nucleotide sequence ID" value="NZ_BDFD01000004.1"/>
</dbReference>
<feature type="transmembrane region" description="Helical" evidence="1">
    <location>
        <begin position="12"/>
        <end position="32"/>
    </location>
</feature>
<feature type="transmembrane region" description="Helical" evidence="1">
    <location>
        <begin position="117"/>
        <end position="150"/>
    </location>
</feature>
<dbReference type="Proteomes" id="UP000231632">
    <property type="component" value="Unassembled WGS sequence"/>
</dbReference>
<feature type="transmembrane region" description="Helical" evidence="1">
    <location>
        <begin position="170"/>
        <end position="196"/>
    </location>
</feature>
<accession>A0A1L8CLR0</accession>
<keyword evidence="1" id="KW-0472">Membrane</keyword>
<protein>
    <recommendedName>
        <fullName evidence="4">Glycosyltransferase RgtA/B/C/D-like domain-containing protein</fullName>
    </recommendedName>
</protein>
<organism evidence="2 3">
    <name type="scientific">Mariprofundus micogutta</name>
    <dbReference type="NCBI Taxonomy" id="1921010"/>
    <lineage>
        <taxon>Bacteria</taxon>
        <taxon>Pseudomonadati</taxon>
        <taxon>Pseudomonadota</taxon>
        <taxon>Candidatius Mariprofundia</taxon>
        <taxon>Mariprofundales</taxon>
        <taxon>Mariprofundaceae</taxon>
        <taxon>Mariprofundus</taxon>
    </lineage>
</organism>
<keyword evidence="1" id="KW-0812">Transmembrane</keyword>
<proteinExistence type="predicted"/>
<feature type="transmembrane region" description="Helical" evidence="1">
    <location>
        <begin position="267"/>
        <end position="290"/>
    </location>
</feature>
<keyword evidence="3" id="KW-1185">Reference proteome</keyword>
<gene>
    <name evidence="2" type="ORF">MMIC_P0737</name>
</gene>
<feature type="transmembrane region" description="Helical" evidence="1">
    <location>
        <begin position="86"/>
        <end position="105"/>
    </location>
</feature>
<dbReference type="STRING" id="1921010.MMIC_P0737"/>
<feature type="transmembrane region" description="Helical" evidence="1">
    <location>
        <begin position="302"/>
        <end position="322"/>
    </location>
</feature>
<evidence type="ECO:0000313" key="3">
    <source>
        <dbReference type="Proteomes" id="UP000231632"/>
    </source>
</evidence>
<evidence type="ECO:0000313" key="2">
    <source>
        <dbReference type="EMBL" id="GAV19779.1"/>
    </source>
</evidence>